<dbReference type="PANTHER" id="PTHR33332">
    <property type="entry name" value="REVERSE TRANSCRIPTASE DOMAIN-CONTAINING PROTEIN"/>
    <property type="match status" value="1"/>
</dbReference>
<keyword evidence="2" id="KW-0808">Transferase</keyword>
<dbReference type="AlphaFoldDB" id="A0A2I0UT37"/>
<reference evidence="3" key="1">
    <citation type="submission" date="2017-11" db="EMBL/GenBank/DDBJ databases">
        <authorList>
            <person name="Lima N.C."/>
            <person name="Parody-Merino A.M."/>
            <person name="Battley P.F."/>
            <person name="Fidler A.E."/>
            <person name="Prosdocimi F."/>
        </authorList>
    </citation>
    <scope>NUCLEOTIDE SEQUENCE [LARGE SCALE GENOMIC DNA]</scope>
</reference>
<proteinExistence type="predicted"/>
<protein>
    <submittedName>
        <fullName evidence="2">Rna-directed dna polymerase from mobile element jockey-like</fullName>
    </submittedName>
</protein>
<keyword evidence="3" id="KW-1185">Reference proteome</keyword>
<feature type="domain" description="Reverse transcriptase" evidence="1">
    <location>
        <begin position="58"/>
        <end position="169"/>
    </location>
</feature>
<dbReference type="InterPro" id="IPR000477">
    <property type="entry name" value="RT_dom"/>
</dbReference>
<reference evidence="3" key="2">
    <citation type="submission" date="2017-12" db="EMBL/GenBank/DDBJ databases">
        <title>Genome sequence of the Bar-tailed Godwit (Limosa lapponica baueri).</title>
        <authorList>
            <person name="Lima N.C.B."/>
            <person name="Parody-Merino A.M."/>
            <person name="Battley P.F."/>
            <person name="Fidler A.E."/>
            <person name="Prosdocimi F."/>
        </authorList>
    </citation>
    <scope>NUCLEOTIDE SEQUENCE [LARGE SCALE GENOMIC DNA]</scope>
</reference>
<accession>A0A2I0UT37</accession>
<keyword evidence="2" id="KW-0695">RNA-directed DNA polymerase</keyword>
<evidence type="ECO:0000313" key="2">
    <source>
        <dbReference type="EMBL" id="PKU49225.1"/>
    </source>
</evidence>
<dbReference type="Pfam" id="PF00078">
    <property type="entry name" value="RVT_1"/>
    <property type="match status" value="1"/>
</dbReference>
<name>A0A2I0UT37_LIMLA</name>
<keyword evidence="2" id="KW-0548">Nucleotidyltransferase</keyword>
<gene>
    <name evidence="2" type="ORF">llap_410</name>
</gene>
<evidence type="ECO:0000313" key="3">
    <source>
        <dbReference type="Proteomes" id="UP000233556"/>
    </source>
</evidence>
<sequence length="207" mass="23823">MIPATGLTSLFSSLSLVTNRSSIMTLKTQPPRMVSSQSEIKAIFFETPKISKHSILSPIQFLWIYWIKHWLSRWSQRVLLNEFKSSWRPVRSGVPQGSVSGPFLFNVFIDDLDKDIGCIISKFADDTKLSRSVDSQEDREALQRDLDGLDHWANINGMSFNKGKCQVLHLGHNNPKQHYRLGEMWLESCLEERDLGLLIDKWLNMSQ</sequence>
<evidence type="ECO:0000259" key="1">
    <source>
        <dbReference type="Pfam" id="PF00078"/>
    </source>
</evidence>
<dbReference type="OrthoDB" id="416454at2759"/>
<dbReference type="EMBL" id="KZ505640">
    <property type="protein sequence ID" value="PKU49225.1"/>
    <property type="molecule type" value="Genomic_DNA"/>
</dbReference>
<dbReference type="GO" id="GO:0003964">
    <property type="term" value="F:RNA-directed DNA polymerase activity"/>
    <property type="evidence" value="ECO:0007669"/>
    <property type="project" value="UniProtKB-KW"/>
</dbReference>
<dbReference type="Proteomes" id="UP000233556">
    <property type="component" value="Unassembled WGS sequence"/>
</dbReference>
<organism evidence="2 3">
    <name type="scientific">Limosa lapponica baueri</name>
    <dbReference type="NCBI Taxonomy" id="1758121"/>
    <lineage>
        <taxon>Eukaryota</taxon>
        <taxon>Metazoa</taxon>
        <taxon>Chordata</taxon>
        <taxon>Craniata</taxon>
        <taxon>Vertebrata</taxon>
        <taxon>Euteleostomi</taxon>
        <taxon>Archelosauria</taxon>
        <taxon>Archosauria</taxon>
        <taxon>Dinosauria</taxon>
        <taxon>Saurischia</taxon>
        <taxon>Theropoda</taxon>
        <taxon>Coelurosauria</taxon>
        <taxon>Aves</taxon>
        <taxon>Neognathae</taxon>
        <taxon>Neoaves</taxon>
        <taxon>Charadriiformes</taxon>
        <taxon>Scolopacidae</taxon>
        <taxon>Limosa</taxon>
    </lineage>
</organism>